<dbReference type="OrthoDB" id="7931at2157"/>
<dbReference type="InterPro" id="IPR020556">
    <property type="entry name" value="Amidase_CS"/>
</dbReference>
<proteinExistence type="predicted"/>
<dbReference type="Gene3D" id="3.90.1300.10">
    <property type="entry name" value="Amidase signature (AS) domain"/>
    <property type="match status" value="1"/>
</dbReference>
<evidence type="ECO:0000256" key="1">
    <source>
        <dbReference type="SAM" id="MobiDB-lite"/>
    </source>
</evidence>
<name>L9W9W1_9EURY</name>
<keyword evidence="4" id="KW-1185">Reference proteome</keyword>
<dbReference type="GO" id="GO:0004040">
    <property type="term" value="F:amidase activity"/>
    <property type="evidence" value="ECO:0007669"/>
    <property type="project" value="UniProtKB-EC"/>
</dbReference>
<dbReference type="eggNOG" id="arCOG01717">
    <property type="taxonomic scope" value="Archaea"/>
</dbReference>
<comment type="caution">
    <text evidence="3">The sequence shown here is derived from an EMBL/GenBank/DDBJ whole genome shotgun (WGS) entry which is preliminary data.</text>
</comment>
<dbReference type="NCBIfam" id="NF005565">
    <property type="entry name" value="PRK07235.1"/>
    <property type="match status" value="1"/>
</dbReference>
<dbReference type="PANTHER" id="PTHR11895">
    <property type="entry name" value="TRANSAMIDASE"/>
    <property type="match status" value="1"/>
</dbReference>
<accession>L9W9W1</accession>
<dbReference type="InterPro" id="IPR036928">
    <property type="entry name" value="AS_sf"/>
</dbReference>
<feature type="domain" description="Amidase" evidence="2">
    <location>
        <begin position="85"/>
        <end position="490"/>
    </location>
</feature>
<dbReference type="PANTHER" id="PTHR11895:SF170">
    <property type="entry name" value="AMIDASE"/>
    <property type="match status" value="1"/>
</dbReference>
<sequence>MPLRPPTKDDLRDLGESLFLELTDDELDCFVVAANRRADAYETVRSYNPEPRLGGSERRERTSGVRPPAAENPHNAWVSLCHVAGADDGVLTGMEVAIKDNVCVAGVELTCGSHVVEGYVPDVDATLVTRLLEAGADVVGKTNMDDFAMTRTGYSAFGPITHPRDDDYLAGGSSGGSAVVIATGEVDAAIGTDQGGSVRIPAALCGVVGLKPTYGLVPYTGCIGLDHAIDHPGPMGPDVETVARVLSAIAGSNERDLRSPTPVPVEPYHDRLDGDAADLSIGVLQEGFDQPEADEGVLECVRNGLARLEDNGATLEDVSEPMHRDAEDIHTVCTAEGLLDAMIGEGLGHGWKAWYNTSWIEFFGAARRVQADDFPAPLKLSLLVGAYANEAYHSRYYADGMNLVVELTERYDALLEEHDLLAMPTTLETAPEHDPERDQYDRLQEDLVVANTTPFNRTGHPAISVPVGEVDGLPVGLMLVGSRFDDATVLDAAETLESVSETVTSNSSLTDREPV</sequence>
<dbReference type="STRING" id="1230460.C495_06898"/>
<dbReference type="Pfam" id="PF01425">
    <property type="entry name" value="Amidase"/>
    <property type="match status" value="1"/>
</dbReference>
<dbReference type="AlphaFoldDB" id="L9W9W1"/>
<feature type="region of interest" description="Disordered" evidence="1">
    <location>
        <begin position="47"/>
        <end position="71"/>
    </location>
</feature>
<dbReference type="Proteomes" id="UP000011661">
    <property type="component" value="Unassembled WGS sequence"/>
</dbReference>
<evidence type="ECO:0000259" key="2">
    <source>
        <dbReference type="Pfam" id="PF01425"/>
    </source>
</evidence>
<dbReference type="InterPro" id="IPR023631">
    <property type="entry name" value="Amidase_dom"/>
</dbReference>
<protein>
    <submittedName>
        <fullName evidence="3">Amidase</fullName>
        <ecNumber evidence="3">3.5.1.4</ecNumber>
    </submittedName>
</protein>
<evidence type="ECO:0000313" key="3">
    <source>
        <dbReference type="EMBL" id="ELY46280.1"/>
    </source>
</evidence>
<reference evidence="3 4" key="1">
    <citation type="journal article" date="2014" name="PLoS Genet.">
        <title>Phylogenetically driven sequencing of extremely halophilic archaea reveals strategies for static and dynamic osmo-response.</title>
        <authorList>
            <person name="Becker E.A."/>
            <person name="Seitzer P.M."/>
            <person name="Tritt A."/>
            <person name="Larsen D."/>
            <person name="Krusor M."/>
            <person name="Yao A.I."/>
            <person name="Wu D."/>
            <person name="Madern D."/>
            <person name="Eisen J.A."/>
            <person name="Darling A.E."/>
            <person name="Facciotti M.T."/>
        </authorList>
    </citation>
    <scope>NUCLEOTIDE SEQUENCE [LARGE SCALE GENOMIC DNA]</scope>
    <source>
        <strain evidence="3 4">JCM 14089</strain>
    </source>
</reference>
<keyword evidence="3" id="KW-0378">Hydrolase</keyword>
<organism evidence="3 4">
    <name type="scientific">Natronorubrum sulfidifaciens JCM 14089</name>
    <dbReference type="NCBI Taxonomy" id="1230460"/>
    <lineage>
        <taxon>Archaea</taxon>
        <taxon>Methanobacteriati</taxon>
        <taxon>Methanobacteriota</taxon>
        <taxon>Stenosarchaea group</taxon>
        <taxon>Halobacteria</taxon>
        <taxon>Halobacteriales</taxon>
        <taxon>Natrialbaceae</taxon>
        <taxon>Natronorubrum</taxon>
    </lineage>
</organism>
<dbReference type="PATRIC" id="fig|1230460.4.peg.1388"/>
<dbReference type="EMBL" id="AOHX01000030">
    <property type="protein sequence ID" value="ELY46280.1"/>
    <property type="molecule type" value="Genomic_DNA"/>
</dbReference>
<gene>
    <name evidence="3" type="ORF">C495_06898</name>
</gene>
<dbReference type="RefSeq" id="WP_008161272.1">
    <property type="nucleotide sequence ID" value="NZ_AOHX01000030.1"/>
</dbReference>
<dbReference type="EC" id="3.5.1.4" evidence="3"/>
<dbReference type="PROSITE" id="PS00571">
    <property type="entry name" value="AMIDASES"/>
    <property type="match status" value="1"/>
</dbReference>
<dbReference type="SUPFAM" id="SSF75304">
    <property type="entry name" value="Amidase signature (AS) enzymes"/>
    <property type="match status" value="1"/>
</dbReference>
<evidence type="ECO:0000313" key="4">
    <source>
        <dbReference type="Proteomes" id="UP000011661"/>
    </source>
</evidence>
<dbReference type="InterPro" id="IPR000120">
    <property type="entry name" value="Amidase"/>
</dbReference>